<proteinExistence type="predicted"/>
<feature type="region of interest" description="Disordered" evidence="1">
    <location>
        <begin position="273"/>
        <end position="313"/>
    </location>
</feature>
<keyword evidence="3" id="KW-1185">Reference proteome</keyword>
<feature type="region of interest" description="Disordered" evidence="1">
    <location>
        <begin position="749"/>
        <end position="880"/>
    </location>
</feature>
<organism evidence="2 3">
    <name type="scientific">Dimargaris cristalligena</name>
    <dbReference type="NCBI Taxonomy" id="215637"/>
    <lineage>
        <taxon>Eukaryota</taxon>
        <taxon>Fungi</taxon>
        <taxon>Fungi incertae sedis</taxon>
        <taxon>Zoopagomycota</taxon>
        <taxon>Kickxellomycotina</taxon>
        <taxon>Dimargaritomycetes</taxon>
        <taxon>Dimargaritales</taxon>
        <taxon>Dimargaritaceae</taxon>
        <taxon>Dimargaris</taxon>
    </lineage>
</organism>
<dbReference type="AlphaFoldDB" id="A0A4P9ZVB6"/>
<feature type="compositionally biased region" description="Low complexity" evidence="1">
    <location>
        <begin position="25"/>
        <end position="56"/>
    </location>
</feature>
<protein>
    <submittedName>
        <fullName evidence="2">Uncharacterized protein</fullName>
    </submittedName>
</protein>
<evidence type="ECO:0000313" key="3">
    <source>
        <dbReference type="Proteomes" id="UP000268162"/>
    </source>
</evidence>
<name>A0A4P9ZVB6_9FUNG</name>
<evidence type="ECO:0000256" key="1">
    <source>
        <dbReference type="SAM" id="MobiDB-lite"/>
    </source>
</evidence>
<feature type="compositionally biased region" description="Basic and acidic residues" evidence="1">
    <location>
        <begin position="352"/>
        <end position="371"/>
    </location>
</feature>
<dbReference type="EMBL" id="ML002581">
    <property type="protein sequence ID" value="RKP36871.1"/>
    <property type="molecule type" value="Genomic_DNA"/>
</dbReference>
<feature type="compositionally biased region" description="Low complexity" evidence="1">
    <location>
        <begin position="857"/>
        <end position="871"/>
    </location>
</feature>
<evidence type="ECO:0000313" key="2">
    <source>
        <dbReference type="EMBL" id="RKP36871.1"/>
    </source>
</evidence>
<feature type="compositionally biased region" description="Polar residues" evidence="1">
    <location>
        <begin position="818"/>
        <end position="829"/>
    </location>
</feature>
<feature type="region of interest" description="Disordered" evidence="1">
    <location>
        <begin position="1"/>
        <end position="260"/>
    </location>
</feature>
<dbReference type="Proteomes" id="UP000268162">
    <property type="component" value="Unassembled WGS sequence"/>
</dbReference>
<feature type="compositionally biased region" description="Low complexity" evidence="1">
    <location>
        <begin position="152"/>
        <end position="163"/>
    </location>
</feature>
<reference evidence="3" key="1">
    <citation type="journal article" date="2018" name="Nat. Microbiol.">
        <title>Leveraging single-cell genomics to expand the fungal tree of life.</title>
        <authorList>
            <person name="Ahrendt S.R."/>
            <person name="Quandt C.A."/>
            <person name="Ciobanu D."/>
            <person name="Clum A."/>
            <person name="Salamov A."/>
            <person name="Andreopoulos B."/>
            <person name="Cheng J.F."/>
            <person name="Woyke T."/>
            <person name="Pelin A."/>
            <person name="Henrissat B."/>
            <person name="Reynolds N.K."/>
            <person name="Benny G.L."/>
            <person name="Smith M.E."/>
            <person name="James T.Y."/>
            <person name="Grigoriev I.V."/>
        </authorList>
    </citation>
    <scope>NUCLEOTIDE SEQUENCE [LARGE SCALE GENOMIC DNA]</scope>
    <source>
        <strain evidence="3">RSA 468</strain>
    </source>
</reference>
<sequence>MDDYAVQRRKRIERLGAMKRRMYEAEPSANPPATESPAAPTAPVAGAPTEPAAAAPISNLRKPRSRSIRPLSVNDLPPPSVTDRTSRSRSPAWPKVVEPAAAFSSRSHSPSLANPEHKRPPSHAKLNPEKRAPGVPALAQSLARTQHMRQRGSSTSSTAGPSAQERPPLPRVGSDSEVDPATDTGQRAAAVTSAEATSPKIAVPARLSTMPRLKPAQPPAPQSSSSSASSTTGLGPRTPKKTERTGLQSTLGIGSRVLPSTVATTATTAAATALIASPRNRDADLSTLDPPPSTEDKPGASPASGRQPILLRTRAFTHALQGGLQQQDNGRMFRGSRYGAAYGRVQPPVDPMIRDAAGHHSDRDSSVERAPRPRPASESTEAPSRPVLPATDAQREAAQRRQDKHLLLSTIMEQNTPDITPHRPETAPLHLRTPPVHPAPTMVISNVVAPLIPAVPEGLPPSGPPEPQVPHTVGPVRTASHIAASAGLTRQHIEEKRKKREQLLQRRLLREGKLQLDLAADDSPCPAENRKRGRSPLPSPLELSSRPTPTHTNVGAGGTVHQLAQQLDTRMHLEGGLGGIGLGGGRPPRLASGRDQDSTGDLNLISSRPLRTAADGGHTLTQPIHPLRGFALDKGVSATTIGTGMPDPPDDESTGAYDFNEPSKDFFERSTVLDLLDVVPMRMNPTGYDKQIYYNYVKRTNPSYARRQAPRLIDPTDLSMELQEGPSMDMEQFGYLDFITNLRPEDRAAVNEAGSGGPHPPASPQASGSSPKGKRAIPGDGVVESPRHPDSGHGTGGDSFEEILPNNLLGINPLSPTAPKSRQPSSSDDQAPPKSGGPLNTAHRSLSPKSTYPPPSTSSSSSSLSSSPKRSTAATTGRSYGFKNRSAAEIFQHSSASVDVRNPRCLTPELNLSQQKLIQSLRMRLSNPPTIHVLGRGLMDKTAPSGRCSHNSRSLSNIVWSATTNDPTTTTTDDDTAAAPIVTTTTGAEGQVGEIAGRPMPIPSQDGEVSPAQPVPSSKTVISVGEVSPMLNNIKPVENSTAPSKVDLRLTSPATVALTPPEEGDDRIKQLFEQNQMLTRDVEDLRKGMGAILDILLKNQNATAPSPFGNPDGN</sequence>
<feature type="region of interest" description="Disordered" evidence="1">
    <location>
        <begin position="342"/>
        <end position="401"/>
    </location>
</feature>
<accession>A0A4P9ZVB6</accession>
<feature type="compositionally biased region" description="Basic and acidic residues" evidence="1">
    <location>
        <begin position="13"/>
        <end position="24"/>
    </location>
</feature>
<feature type="region of interest" description="Disordered" evidence="1">
    <location>
        <begin position="519"/>
        <end position="556"/>
    </location>
</feature>
<gene>
    <name evidence="2" type="ORF">BJ085DRAFT_41401</name>
</gene>
<feature type="compositionally biased region" description="Low complexity" evidence="1">
    <location>
        <begin position="803"/>
        <end position="814"/>
    </location>
</feature>